<gene>
    <name evidence="3" type="ORF">N0V93_010150</name>
</gene>
<proteinExistence type="predicted"/>
<evidence type="ECO:0000313" key="4">
    <source>
        <dbReference type="Proteomes" id="UP001140453"/>
    </source>
</evidence>
<dbReference type="Proteomes" id="UP001140453">
    <property type="component" value="Unassembled WGS sequence"/>
</dbReference>
<evidence type="ECO:0000313" key="3">
    <source>
        <dbReference type="EMBL" id="KAJ4385721.1"/>
    </source>
</evidence>
<keyword evidence="4" id="KW-1185">Reference proteome</keyword>
<dbReference type="AlphaFoldDB" id="A0A9W9CSZ9"/>
<feature type="signal peptide" evidence="2">
    <location>
        <begin position="1"/>
        <end position="18"/>
    </location>
</feature>
<organism evidence="3 4">
    <name type="scientific">Gnomoniopsis smithogilvyi</name>
    <dbReference type="NCBI Taxonomy" id="1191159"/>
    <lineage>
        <taxon>Eukaryota</taxon>
        <taxon>Fungi</taxon>
        <taxon>Dikarya</taxon>
        <taxon>Ascomycota</taxon>
        <taxon>Pezizomycotina</taxon>
        <taxon>Sordariomycetes</taxon>
        <taxon>Sordariomycetidae</taxon>
        <taxon>Diaporthales</taxon>
        <taxon>Gnomoniaceae</taxon>
        <taxon>Gnomoniopsis</taxon>
    </lineage>
</organism>
<feature type="compositionally biased region" description="Gly residues" evidence="1">
    <location>
        <begin position="24"/>
        <end position="34"/>
    </location>
</feature>
<name>A0A9W9CSZ9_9PEZI</name>
<accession>A0A9W9CSZ9</accession>
<keyword evidence="2" id="KW-0732">Signal</keyword>
<dbReference type="EMBL" id="JAPEVB010000007">
    <property type="protein sequence ID" value="KAJ4385721.1"/>
    <property type="molecule type" value="Genomic_DNA"/>
</dbReference>
<feature type="region of interest" description="Disordered" evidence="1">
    <location>
        <begin position="19"/>
        <end position="41"/>
    </location>
</feature>
<protein>
    <submittedName>
        <fullName evidence="3">Uncharacterized protein</fullName>
    </submittedName>
</protein>
<reference evidence="3" key="1">
    <citation type="submission" date="2022-10" db="EMBL/GenBank/DDBJ databases">
        <title>Tapping the CABI collections for fungal endophytes: first genome assemblies for Collariella, Neodidymelliopsis, Ascochyta clinopodiicola, Didymella pomorum, Didymosphaeria variabile, Neocosmospora piperis and Neocucurbitaria cava.</title>
        <authorList>
            <person name="Hill R."/>
        </authorList>
    </citation>
    <scope>NUCLEOTIDE SEQUENCE</scope>
    <source>
        <strain evidence="3">IMI 355082</strain>
    </source>
</reference>
<evidence type="ECO:0000256" key="2">
    <source>
        <dbReference type="SAM" id="SignalP"/>
    </source>
</evidence>
<feature type="chain" id="PRO_5040906239" evidence="2">
    <location>
        <begin position="19"/>
        <end position="169"/>
    </location>
</feature>
<sequence length="169" mass="17200">MKSFVKVTAALLTSAVSSQQTYGSGSGSGSGSDSGSGSPEPVITSCPAQFSITSFSASCTPHGEGCSFSFDVATNASFDSPISCGASFDDVSIQLPLVPFTLCTDNHTIVWGWAPIGPPNGTATDYSLIIADSALNLAAAKIWDASDYPMVALGATESQIFNGSASFTM</sequence>
<comment type="caution">
    <text evidence="3">The sequence shown here is derived from an EMBL/GenBank/DDBJ whole genome shotgun (WGS) entry which is preliminary data.</text>
</comment>
<evidence type="ECO:0000256" key="1">
    <source>
        <dbReference type="SAM" id="MobiDB-lite"/>
    </source>
</evidence>
<dbReference type="OrthoDB" id="4762718at2759"/>